<dbReference type="Proteomes" id="UP001148737">
    <property type="component" value="Unassembled WGS sequence"/>
</dbReference>
<organism evidence="1 2">
    <name type="scientific">Lecanicillium saksenae</name>
    <dbReference type="NCBI Taxonomy" id="468837"/>
    <lineage>
        <taxon>Eukaryota</taxon>
        <taxon>Fungi</taxon>
        <taxon>Dikarya</taxon>
        <taxon>Ascomycota</taxon>
        <taxon>Pezizomycotina</taxon>
        <taxon>Sordariomycetes</taxon>
        <taxon>Hypocreomycetidae</taxon>
        <taxon>Hypocreales</taxon>
        <taxon>Cordycipitaceae</taxon>
        <taxon>Lecanicillium</taxon>
    </lineage>
</organism>
<name>A0ACC1QMB1_9HYPO</name>
<protein>
    <submittedName>
        <fullName evidence="1">Uncharacterized protein</fullName>
    </submittedName>
</protein>
<keyword evidence="2" id="KW-1185">Reference proteome</keyword>
<gene>
    <name evidence="1" type="ORF">NLG97_g7856</name>
</gene>
<proteinExistence type="predicted"/>
<evidence type="ECO:0000313" key="1">
    <source>
        <dbReference type="EMBL" id="KAJ3481304.1"/>
    </source>
</evidence>
<accession>A0ACC1QMB1</accession>
<evidence type="ECO:0000313" key="2">
    <source>
        <dbReference type="Proteomes" id="UP001148737"/>
    </source>
</evidence>
<sequence length="285" mass="30326">MKFSLATAAVALATGASASIISIQVPKTITAGKIPVKLVNNIDQSSTYQIGITFGLGTGSSDPPNIIGTPVASIFLQDGTMPNAPFTRYIDLPDWAAGTTEGTVVLRASVFGVYGVMGYPSSGVYGGANVTIGHKISDETGATGYIGGTVLDYVYRAHPDYEYTIYVRNEERAKPIKAKYPKVNFAYGSLEDSDTLTDAVSKTDVVIRTYFVPRRSMGLTSSRHGRLVGQCSGSKGHCQGPGEGPHSGEPWLLDSPLRHFDPHLVRPAARPRGRAAAARADLPRH</sequence>
<dbReference type="EMBL" id="JANAKD010001271">
    <property type="protein sequence ID" value="KAJ3481304.1"/>
    <property type="molecule type" value="Genomic_DNA"/>
</dbReference>
<reference evidence="1" key="1">
    <citation type="submission" date="2022-07" db="EMBL/GenBank/DDBJ databases">
        <title>Genome Sequence of Lecanicillium saksenae.</title>
        <authorList>
            <person name="Buettner E."/>
        </authorList>
    </citation>
    <scope>NUCLEOTIDE SEQUENCE</scope>
    <source>
        <strain evidence="1">VT-O1</strain>
    </source>
</reference>
<comment type="caution">
    <text evidence="1">The sequence shown here is derived from an EMBL/GenBank/DDBJ whole genome shotgun (WGS) entry which is preliminary data.</text>
</comment>